<protein>
    <recommendedName>
        <fullName evidence="13">Aminopeptidase</fullName>
        <ecNumber evidence="13">3.4.11.-</ecNumber>
    </recommendedName>
</protein>
<evidence type="ECO:0000259" key="15">
    <source>
        <dbReference type="Pfam" id="PF11838"/>
    </source>
</evidence>
<comment type="similarity">
    <text evidence="2 13">Belongs to the peptidase M1 family.</text>
</comment>
<dbReference type="Gene3D" id="2.60.40.1910">
    <property type="match status" value="1"/>
</dbReference>
<evidence type="ECO:0000256" key="13">
    <source>
        <dbReference type="RuleBase" id="RU364040"/>
    </source>
</evidence>
<dbReference type="Gene3D" id="2.60.40.1730">
    <property type="entry name" value="tricorn interacting facor f3 domain"/>
    <property type="match status" value="1"/>
</dbReference>
<dbReference type="CDD" id="cd09601">
    <property type="entry name" value="M1_APN-Q_like"/>
    <property type="match status" value="1"/>
</dbReference>
<dbReference type="InterPro" id="IPR027268">
    <property type="entry name" value="Peptidase_M4/M1_CTD_sf"/>
</dbReference>
<evidence type="ECO:0000256" key="9">
    <source>
        <dbReference type="ARBA" id="ARBA00023049"/>
    </source>
</evidence>
<evidence type="ECO:0000256" key="10">
    <source>
        <dbReference type="PIRSR" id="PIRSR634016-1"/>
    </source>
</evidence>
<keyword evidence="4 13" id="KW-0031">Aminopeptidase</keyword>
<dbReference type="EC" id="3.4.11.-" evidence="13"/>
<evidence type="ECO:0000256" key="3">
    <source>
        <dbReference type="ARBA" id="ARBA00011245"/>
    </source>
</evidence>
<dbReference type="Pfam" id="PF01433">
    <property type="entry name" value="Peptidase_M1"/>
    <property type="match status" value="1"/>
</dbReference>
<feature type="binding site" evidence="11">
    <location>
        <position position="296"/>
    </location>
    <ligand>
        <name>Zn(2+)</name>
        <dbReference type="ChEBI" id="CHEBI:29105"/>
        <note>catalytic</note>
    </ligand>
</feature>
<feature type="domain" description="Peptidase M1 membrane alanine aminopeptidase" evidence="14">
    <location>
        <begin position="224"/>
        <end position="442"/>
    </location>
</feature>
<evidence type="ECO:0000259" key="14">
    <source>
        <dbReference type="Pfam" id="PF01433"/>
    </source>
</evidence>
<comment type="subunit">
    <text evidence="3">Monomer.</text>
</comment>
<name>A0A6A8GSJ7_9LACO</name>
<evidence type="ECO:0000256" key="12">
    <source>
        <dbReference type="PIRSR" id="PIRSR634016-4"/>
    </source>
</evidence>
<feature type="binding site" evidence="11">
    <location>
        <position position="319"/>
    </location>
    <ligand>
        <name>Zn(2+)</name>
        <dbReference type="ChEBI" id="CHEBI:29105"/>
        <note>catalytic</note>
    </ligand>
</feature>
<evidence type="ECO:0000256" key="5">
    <source>
        <dbReference type="ARBA" id="ARBA00022670"/>
    </source>
</evidence>
<dbReference type="GO" id="GO:0006508">
    <property type="term" value="P:proteolysis"/>
    <property type="evidence" value="ECO:0007669"/>
    <property type="project" value="UniProtKB-KW"/>
</dbReference>
<evidence type="ECO:0000256" key="11">
    <source>
        <dbReference type="PIRSR" id="PIRSR634016-3"/>
    </source>
</evidence>
<dbReference type="Gene3D" id="1.25.50.20">
    <property type="match status" value="1"/>
</dbReference>
<evidence type="ECO:0000256" key="6">
    <source>
        <dbReference type="ARBA" id="ARBA00022723"/>
    </source>
</evidence>
<feature type="binding site" evidence="11">
    <location>
        <position position="300"/>
    </location>
    <ligand>
        <name>Zn(2+)</name>
        <dbReference type="ChEBI" id="CHEBI:29105"/>
        <note>catalytic</note>
    </ligand>
</feature>
<proteinExistence type="inferred from homology"/>
<dbReference type="GO" id="GO:0008270">
    <property type="term" value="F:zinc ion binding"/>
    <property type="evidence" value="ECO:0007669"/>
    <property type="project" value="UniProtKB-UniRule"/>
</dbReference>
<evidence type="ECO:0000256" key="4">
    <source>
        <dbReference type="ARBA" id="ARBA00022438"/>
    </source>
</evidence>
<keyword evidence="6 11" id="KW-0479">Metal-binding</keyword>
<dbReference type="GO" id="GO:0016020">
    <property type="term" value="C:membrane"/>
    <property type="evidence" value="ECO:0007669"/>
    <property type="project" value="TreeGrafter"/>
</dbReference>
<comment type="caution">
    <text evidence="17">The sequence shown here is derived from an EMBL/GenBank/DDBJ whole genome shotgun (WGS) entry which is preliminary data.</text>
</comment>
<reference evidence="17" key="1">
    <citation type="journal article" date="2019" name="Nat. Med.">
        <title>A library of human gut bacterial isolates paired with longitudinal multiomics data enables mechanistic microbiome research.</title>
        <authorList>
            <person name="Poyet M."/>
            <person name="Groussin M."/>
            <person name="Gibbons S.M."/>
            <person name="Avila-Pacheco J."/>
            <person name="Jiang X."/>
            <person name="Kearney S.M."/>
            <person name="Perrotta A.R."/>
            <person name="Berdy B."/>
            <person name="Zhao S."/>
            <person name="Lieberman T.D."/>
            <person name="Swanson P.K."/>
            <person name="Smith M."/>
            <person name="Roesemann S."/>
            <person name="Alexander J.E."/>
            <person name="Rich S.A."/>
            <person name="Livny J."/>
            <person name="Vlamakis H."/>
            <person name="Clish C."/>
            <person name="Bullock K."/>
            <person name="Deik A."/>
            <person name="Scott J."/>
            <person name="Pierce K.A."/>
            <person name="Xavier R.J."/>
            <person name="Alm E.J."/>
        </authorList>
    </citation>
    <scope>NUCLEOTIDE SEQUENCE</scope>
    <source>
        <strain evidence="17">BIOML-A18</strain>
    </source>
</reference>
<feature type="domain" description="Aminopeptidase N-like N-terminal" evidence="16">
    <location>
        <begin position="19"/>
        <end position="188"/>
    </location>
</feature>
<dbReference type="GO" id="GO:0070006">
    <property type="term" value="F:metalloaminopeptidase activity"/>
    <property type="evidence" value="ECO:0007669"/>
    <property type="project" value="TreeGrafter"/>
</dbReference>
<dbReference type="EMBL" id="WKOD01000002">
    <property type="protein sequence ID" value="MSA67696.1"/>
    <property type="molecule type" value="Genomic_DNA"/>
</dbReference>
<dbReference type="InterPro" id="IPR014782">
    <property type="entry name" value="Peptidase_M1_dom"/>
</dbReference>
<dbReference type="InterPro" id="IPR050344">
    <property type="entry name" value="Peptidase_M1_aminopeptidases"/>
</dbReference>
<dbReference type="AlphaFoldDB" id="A0A6A8GSJ7"/>
<dbReference type="GO" id="GO:0042277">
    <property type="term" value="F:peptide binding"/>
    <property type="evidence" value="ECO:0007669"/>
    <property type="project" value="TreeGrafter"/>
</dbReference>
<dbReference type="InterPro" id="IPR034016">
    <property type="entry name" value="M1_APN-typ"/>
</dbReference>
<organism evidence="17">
    <name type="scientific">Ligilactobacillus ruminis</name>
    <dbReference type="NCBI Taxonomy" id="1623"/>
    <lineage>
        <taxon>Bacteria</taxon>
        <taxon>Bacillati</taxon>
        <taxon>Bacillota</taxon>
        <taxon>Bacilli</taxon>
        <taxon>Lactobacillales</taxon>
        <taxon>Lactobacillaceae</taxon>
        <taxon>Ligilactobacillus</taxon>
    </lineage>
</organism>
<dbReference type="PANTHER" id="PTHR11533:SF174">
    <property type="entry name" value="PUROMYCIN-SENSITIVE AMINOPEPTIDASE-RELATED"/>
    <property type="match status" value="1"/>
</dbReference>
<dbReference type="SUPFAM" id="SSF63737">
    <property type="entry name" value="Leukotriene A4 hydrolase N-terminal domain"/>
    <property type="match status" value="1"/>
</dbReference>
<dbReference type="GO" id="GO:0005615">
    <property type="term" value="C:extracellular space"/>
    <property type="evidence" value="ECO:0007669"/>
    <property type="project" value="TreeGrafter"/>
</dbReference>
<dbReference type="Gene3D" id="1.10.390.10">
    <property type="entry name" value="Neutral Protease Domain 2"/>
    <property type="match status" value="1"/>
</dbReference>
<dbReference type="GO" id="GO:0043171">
    <property type="term" value="P:peptide catabolic process"/>
    <property type="evidence" value="ECO:0007669"/>
    <property type="project" value="TreeGrafter"/>
</dbReference>
<dbReference type="FunFam" id="1.10.390.10:FF:000013">
    <property type="entry name" value="Aminopeptidase N"/>
    <property type="match status" value="1"/>
</dbReference>
<dbReference type="Pfam" id="PF17900">
    <property type="entry name" value="Peptidase_M1_N"/>
    <property type="match status" value="1"/>
</dbReference>
<comment type="cofactor">
    <cofactor evidence="11 13">
        <name>Zn(2+)</name>
        <dbReference type="ChEBI" id="CHEBI:29105"/>
    </cofactor>
    <text evidence="11 13">Binds 1 zinc ion per subunit.</text>
</comment>
<dbReference type="GO" id="GO:0005737">
    <property type="term" value="C:cytoplasm"/>
    <property type="evidence" value="ECO:0007669"/>
    <property type="project" value="TreeGrafter"/>
</dbReference>
<feature type="active site" description="Proton acceptor" evidence="10">
    <location>
        <position position="297"/>
    </location>
</feature>
<evidence type="ECO:0000259" key="16">
    <source>
        <dbReference type="Pfam" id="PF17900"/>
    </source>
</evidence>
<sequence length="854" mass="97488">MKVEEVTMAELLRFYNDFQPSHYDLYIDINRSKKTIVGKTTIVGEAKKTDIAIHQKYLNVKSVKENGKNAEFKVDDANDAILIKLENAGKTELFIEYDAKLTDTMMGIYPSYYEVDGQKKQIIGTQFETNAARQAFPCVDEPEAKATFSLALKYDEHEGETTLSNMPEIKCEDGVHYFQETVRMSTYLVAFAFGELQGKLTETKSGVKIGVFGTKAHKSNELDFALDIAKRSIEFYEDYYQTPYPLPHSWQLALPDFSAGAMENWGLVTYREVYLMVDPDHTALDQKKLVATVIAHELAHQWFGDLVTMKWWDDLWLNESFANMMEYVAVDALEPDWNIWEMFQTSEAAAALLRDATDGVQSVHVEVNDPAEIDTLFDGAIVYAKGSRMLVMVRSLIGDDALRKGLKNYFAEHKYSNAAGADLWKALGEASGIDVGTIMNSWLEQPGYPVVSARVDDGKLVLTQKQFFIGKGKEVSRKWQIPLNSNYEEVPDLMADKELVVGDYAEMRQKEGKPFRLNLENNAHFIVEYDDELFKDILENTEELDDISELQLMQDLYLLAEGQKIDYKELVPLLPLFANSKSSMVNQYLYSVANGFKKFVEADTKEEKELRRYFETLSSENFKRLGVLPKDGETAEDELSRPFVLSAALYAKNEDAIKETHDLFVASKDNLLEVSAGIRPYVLMNEVVNFSSDDLFDKLLEEYRKTADGGYKADIRYALTKTPDIKSAEKIVSYFEDADTIKPQDLRGWFQGVLSNEKGQEAAWNWICDEWGWLEKTVGGDMEFPTYVTVISKVFKTKKRLEEFKRFFEPKLDNPGLVREIKMDTEVIQSRIDLIETQKAGLNTAIEKEIGRLR</sequence>
<keyword evidence="7 13" id="KW-0378">Hydrolase</keyword>
<feature type="site" description="Transition state stabilizer" evidence="12">
    <location>
        <position position="383"/>
    </location>
</feature>
<comment type="catalytic activity">
    <reaction evidence="1">
        <text>Release of an N-terminal amino acid, Xaa-|-Yaa- from a peptide, amide or arylamide. Xaa is preferably Ala, but may be most amino acids including Pro (slow action). When a terminal hydrophobic residue is followed by a prolyl residue, the two may be released as an intact Xaa-Pro dipeptide.</text>
        <dbReference type="EC" id="3.4.11.2"/>
    </reaction>
</comment>
<evidence type="ECO:0000256" key="8">
    <source>
        <dbReference type="ARBA" id="ARBA00022833"/>
    </source>
</evidence>
<keyword evidence="9 13" id="KW-0482">Metalloprotease</keyword>
<dbReference type="InterPro" id="IPR024571">
    <property type="entry name" value="ERAP1-like_C_dom"/>
</dbReference>
<feature type="domain" description="ERAP1-like C-terminal" evidence="15">
    <location>
        <begin position="517"/>
        <end position="829"/>
    </location>
</feature>
<keyword evidence="5 13" id="KW-0645">Protease</keyword>
<dbReference type="GO" id="GO:0016285">
    <property type="term" value="F:alanyl aminopeptidase activity"/>
    <property type="evidence" value="ECO:0007669"/>
    <property type="project" value="UniProtKB-EC"/>
</dbReference>
<gene>
    <name evidence="17" type="ORF">GKC89_00880</name>
</gene>
<evidence type="ECO:0000256" key="7">
    <source>
        <dbReference type="ARBA" id="ARBA00022801"/>
    </source>
</evidence>
<dbReference type="Pfam" id="PF11838">
    <property type="entry name" value="ERAP1_C"/>
    <property type="match status" value="1"/>
</dbReference>
<dbReference type="InterPro" id="IPR042097">
    <property type="entry name" value="Aminopeptidase_N-like_N_sf"/>
</dbReference>
<keyword evidence="8 11" id="KW-0862">Zinc</keyword>
<evidence type="ECO:0000256" key="2">
    <source>
        <dbReference type="ARBA" id="ARBA00010136"/>
    </source>
</evidence>
<dbReference type="InterPro" id="IPR001930">
    <property type="entry name" value="Peptidase_M1"/>
</dbReference>
<dbReference type="PRINTS" id="PR00756">
    <property type="entry name" value="ALADIPTASE"/>
</dbReference>
<dbReference type="PANTHER" id="PTHR11533">
    <property type="entry name" value="PROTEASE M1 ZINC METALLOPROTEASE"/>
    <property type="match status" value="1"/>
</dbReference>
<dbReference type="InterPro" id="IPR045357">
    <property type="entry name" value="Aminopeptidase_N-like_N"/>
</dbReference>
<evidence type="ECO:0000313" key="17">
    <source>
        <dbReference type="EMBL" id="MSA67696.1"/>
    </source>
</evidence>
<accession>A0A6A8GSJ7</accession>
<dbReference type="SUPFAM" id="SSF55486">
    <property type="entry name" value="Metalloproteases ('zincins'), catalytic domain"/>
    <property type="match status" value="1"/>
</dbReference>
<evidence type="ECO:0000256" key="1">
    <source>
        <dbReference type="ARBA" id="ARBA00000098"/>
    </source>
</evidence>